<dbReference type="PANTHER" id="PTHR22811">
    <property type="entry name" value="TRANSMEMBRANE EMP24 DOMAIN-CONTAINING PROTEIN"/>
    <property type="match status" value="1"/>
</dbReference>
<evidence type="ECO:0000256" key="9">
    <source>
        <dbReference type="SAM" id="Phobius"/>
    </source>
</evidence>
<keyword evidence="12" id="KW-1185">Reference proteome</keyword>
<proteinExistence type="inferred from homology"/>
<evidence type="ECO:0000256" key="3">
    <source>
        <dbReference type="ARBA" id="ARBA00022692"/>
    </source>
</evidence>
<keyword evidence="3 8" id="KW-0812">Transmembrane</keyword>
<evidence type="ECO:0000256" key="5">
    <source>
        <dbReference type="ARBA" id="ARBA00022892"/>
    </source>
</evidence>
<dbReference type="GO" id="GO:0006888">
    <property type="term" value="P:endoplasmic reticulum to Golgi vesicle-mediated transport"/>
    <property type="evidence" value="ECO:0007669"/>
    <property type="project" value="UniProtKB-ARBA"/>
</dbReference>
<dbReference type="GO" id="GO:0005737">
    <property type="term" value="C:cytoplasm"/>
    <property type="evidence" value="ECO:0007669"/>
    <property type="project" value="GOC"/>
</dbReference>
<dbReference type="GO" id="GO:0016020">
    <property type="term" value="C:membrane"/>
    <property type="evidence" value="ECO:0007669"/>
    <property type="project" value="UniProtKB-SubCell"/>
</dbReference>
<evidence type="ECO:0000313" key="12">
    <source>
        <dbReference type="Proteomes" id="UP000196158"/>
    </source>
</evidence>
<evidence type="ECO:0000256" key="2">
    <source>
        <dbReference type="ARBA" id="ARBA00007104"/>
    </source>
</evidence>
<dbReference type="STRING" id="1789683.A0A1X7RAD6"/>
<accession>A0A1X7RAD6</accession>
<gene>
    <name evidence="11" type="ORF">KASA_0F00187G</name>
</gene>
<feature type="domain" description="GOLD" evidence="10">
    <location>
        <begin position="38"/>
        <end position="138"/>
    </location>
</feature>
<feature type="transmembrane region" description="Helical" evidence="9">
    <location>
        <begin position="194"/>
        <end position="213"/>
    </location>
</feature>
<dbReference type="InterPro" id="IPR009038">
    <property type="entry name" value="GOLD_dom"/>
</dbReference>
<sequence>MLFQGSNGMSIQRLLFVYLSLIINYVNAFYFYHEGNERKCFSKELTAGSVFYGSYKVQIYDDSLKTYKSPDSSTDLEVIIDVEEIFDGDERIVHQKSGSEGQFTFNTQESGEHRICIKPQSSGWLSKTKAKIDLEMSVGSDISLDSKKRHTMESLHGKIDLLISKMAQIKDEQKLMRDREAQFRDLSEAVNSGAMWWTVIQIIILGITCAWQMKHLATFFVKQKVM</sequence>
<evidence type="ECO:0000313" key="11">
    <source>
        <dbReference type="EMBL" id="SMN22628.1"/>
    </source>
</evidence>
<dbReference type="InterPro" id="IPR015720">
    <property type="entry name" value="Emp24-like"/>
</dbReference>
<protein>
    <submittedName>
        <fullName evidence="11">Similar to Saccharomyces cerevisiae YAR002C-A ERP1 Protein that forms a heterotrimeric complex with Erp2p, Emp24p, and Erv25p</fullName>
    </submittedName>
</protein>
<dbReference type="Pfam" id="PF01105">
    <property type="entry name" value="EMP24_GP25L"/>
    <property type="match status" value="1"/>
</dbReference>
<comment type="similarity">
    <text evidence="2 8">Belongs to the EMP24/GP25L family.</text>
</comment>
<dbReference type="AlphaFoldDB" id="A0A1X7RAD6"/>
<evidence type="ECO:0000256" key="6">
    <source>
        <dbReference type="ARBA" id="ARBA00022989"/>
    </source>
</evidence>
<dbReference type="PROSITE" id="PS50866">
    <property type="entry name" value="GOLD"/>
    <property type="match status" value="1"/>
</dbReference>
<keyword evidence="5" id="KW-0931">ER-Golgi transport</keyword>
<evidence type="ECO:0000256" key="7">
    <source>
        <dbReference type="ARBA" id="ARBA00023136"/>
    </source>
</evidence>
<comment type="subcellular location">
    <subcellularLocation>
        <location evidence="1 8">Membrane</location>
        <topology evidence="1 8">Single-pass type I membrane protein</topology>
    </subcellularLocation>
</comment>
<keyword evidence="5" id="KW-0813">Transport</keyword>
<name>A0A1X7RAD6_9SACH</name>
<dbReference type="EMBL" id="FXLY01000013">
    <property type="protein sequence ID" value="SMN22628.1"/>
    <property type="molecule type" value="Genomic_DNA"/>
</dbReference>
<evidence type="ECO:0000256" key="8">
    <source>
        <dbReference type="RuleBase" id="RU003827"/>
    </source>
</evidence>
<dbReference type="OrthoDB" id="3427at2759"/>
<evidence type="ECO:0000256" key="4">
    <source>
        <dbReference type="ARBA" id="ARBA00022729"/>
    </source>
</evidence>
<keyword evidence="7 9" id="KW-0472">Membrane</keyword>
<keyword evidence="6 9" id="KW-1133">Transmembrane helix</keyword>
<reference evidence="11 12" key="1">
    <citation type="submission" date="2017-04" db="EMBL/GenBank/DDBJ databases">
        <authorList>
            <person name="Afonso C.L."/>
            <person name="Miller P.J."/>
            <person name="Scott M.A."/>
            <person name="Spackman E."/>
            <person name="Goraichik I."/>
            <person name="Dimitrov K.M."/>
            <person name="Suarez D.L."/>
            <person name="Swayne D.E."/>
        </authorList>
    </citation>
    <scope>NUCLEOTIDE SEQUENCE [LARGE SCALE GENOMIC DNA]</scope>
</reference>
<evidence type="ECO:0000259" key="10">
    <source>
        <dbReference type="PROSITE" id="PS50866"/>
    </source>
</evidence>
<keyword evidence="4" id="KW-0732">Signal</keyword>
<organism evidence="11 12">
    <name type="scientific">Maudiozyma saulgeensis</name>
    <dbReference type="NCBI Taxonomy" id="1789683"/>
    <lineage>
        <taxon>Eukaryota</taxon>
        <taxon>Fungi</taxon>
        <taxon>Dikarya</taxon>
        <taxon>Ascomycota</taxon>
        <taxon>Saccharomycotina</taxon>
        <taxon>Saccharomycetes</taxon>
        <taxon>Saccharomycetales</taxon>
        <taxon>Saccharomycetaceae</taxon>
        <taxon>Maudiozyma</taxon>
    </lineage>
</organism>
<dbReference type="SMART" id="SM01190">
    <property type="entry name" value="EMP24_GP25L"/>
    <property type="match status" value="1"/>
</dbReference>
<evidence type="ECO:0000256" key="1">
    <source>
        <dbReference type="ARBA" id="ARBA00004479"/>
    </source>
</evidence>
<dbReference type="Proteomes" id="UP000196158">
    <property type="component" value="Unassembled WGS sequence"/>
</dbReference>